<reference evidence="1 2" key="1">
    <citation type="submission" date="2017-06" db="EMBL/GenBank/DDBJ databases">
        <title>Genome sequencing of cyanobaciteial culture collection at National Institute for Environmental Studies (NIES).</title>
        <authorList>
            <person name="Hirose Y."/>
            <person name="Shimura Y."/>
            <person name="Fujisawa T."/>
            <person name="Nakamura Y."/>
            <person name="Kawachi M."/>
        </authorList>
    </citation>
    <scope>NUCLEOTIDE SEQUENCE [LARGE SCALE GENOMIC DNA]</scope>
    <source>
        <strain evidence="1 2">NIES-806</strain>
    </source>
</reference>
<keyword evidence="2" id="KW-1185">Reference proteome</keyword>
<dbReference type="InterPro" id="IPR035069">
    <property type="entry name" value="TTHA1013/TTHA0281-like"/>
</dbReference>
<dbReference type="AlphaFoldDB" id="A0A1Z4UY87"/>
<protein>
    <recommendedName>
        <fullName evidence="3">HicB-like antitoxin of toxin-antitoxin system domain-containing protein</fullName>
    </recommendedName>
</protein>
<dbReference type="OrthoDB" id="7068289at2"/>
<evidence type="ECO:0000313" key="2">
    <source>
        <dbReference type="Proteomes" id="UP000218702"/>
    </source>
</evidence>
<organism evidence="1 2">
    <name type="scientific">Dolichospermum compactum NIES-806</name>
    <dbReference type="NCBI Taxonomy" id="1973481"/>
    <lineage>
        <taxon>Bacteria</taxon>
        <taxon>Bacillati</taxon>
        <taxon>Cyanobacteriota</taxon>
        <taxon>Cyanophyceae</taxon>
        <taxon>Nostocales</taxon>
        <taxon>Aphanizomenonaceae</taxon>
        <taxon>Dolichospermum</taxon>
        <taxon>Dolichospermum compactum</taxon>
    </lineage>
</organism>
<proteinExistence type="predicted"/>
<evidence type="ECO:0000313" key="1">
    <source>
        <dbReference type="EMBL" id="BAZ84208.1"/>
    </source>
</evidence>
<dbReference type="EMBL" id="AP018316">
    <property type="protein sequence ID" value="BAZ84208.1"/>
    <property type="molecule type" value="Genomic_DNA"/>
</dbReference>
<dbReference type="Gene3D" id="3.30.160.250">
    <property type="match status" value="1"/>
</dbReference>
<sequence>MITEYIAKAMQKATYELLEDGTFYGEIPDCEGVWSQANSLESCRENLQDALEGWVILGIRLGHQFPVLDGVGLNSLQEVA</sequence>
<dbReference type="SUPFAM" id="SSF143100">
    <property type="entry name" value="TTHA1013/TTHA0281-like"/>
    <property type="match status" value="1"/>
</dbReference>
<dbReference type="Pfam" id="PF21748">
    <property type="entry name" value="UPF0150"/>
    <property type="match status" value="1"/>
</dbReference>
<evidence type="ECO:0008006" key="3">
    <source>
        <dbReference type="Google" id="ProtNLM"/>
    </source>
</evidence>
<accession>A0A1Z4UY87</accession>
<dbReference type="Proteomes" id="UP000218702">
    <property type="component" value="Chromosome"/>
</dbReference>
<dbReference type="InterPro" id="IPR049389">
    <property type="entry name" value="TTHA0281-like"/>
</dbReference>
<dbReference type="KEGG" id="dcm:NIES806_03920"/>
<dbReference type="RefSeq" id="WP_096663310.1">
    <property type="nucleotide sequence ID" value="NZ_AP018316.1"/>
</dbReference>
<name>A0A1Z4UY87_9CYAN</name>
<gene>
    <name evidence="1" type="ORF">NIES806_03920</name>
</gene>